<feature type="region of interest" description="Disordered" evidence="1">
    <location>
        <begin position="1"/>
        <end position="68"/>
    </location>
</feature>
<organism evidence="2 3">
    <name type="scientific">Cymbomonas tetramitiformis</name>
    <dbReference type="NCBI Taxonomy" id="36881"/>
    <lineage>
        <taxon>Eukaryota</taxon>
        <taxon>Viridiplantae</taxon>
        <taxon>Chlorophyta</taxon>
        <taxon>Pyramimonadophyceae</taxon>
        <taxon>Pyramimonadales</taxon>
        <taxon>Pyramimonadaceae</taxon>
        <taxon>Cymbomonas</taxon>
    </lineage>
</organism>
<protein>
    <submittedName>
        <fullName evidence="2">Uncharacterized protein</fullName>
    </submittedName>
</protein>
<evidence type="ECO:0000313" key="3">
    <source>
        <dbReference type="Proteomes" id="UP001190700"/>
    </source>
</evidence>
<proteinExistence type="predicted"/>
<feature type="compositionally biased region" description="Basic and acidic residues" evidence="1">
    <location>
        <begin position="109"/>
        <end position="119"/>
    </location>
</feature>
<evidence type="ECO:0000256" key="1">
    <source>
        <dbReference type="SAM" id="MobiDB-lite"/>
    </source>
</evidence>
<accession>A0AAE0FL36</accession>
<sequence>MFETLTGKHSECQERQEGPHANKEENTLQKGNDNKGMEEEMQMRELESMQGEQMTREGVTPEEEISNKWEETEKLKMKSEAQQMKEDAQKLIKDFQFHIDAANEVHSSLKDNVGDDKPPTRWPTPHSGKPTAHVHRFAASPLATGGNWPQQYDRRDNDTTHFGMHAVSFHVVSKAFVPECVRCPPGYWHDTASCPTADIEGEPCVIEQADDTDGLVSAFQTAFDSEDGESFARLCARHDHPFVRQDEDPFTFAENIDVGLRAKYACLQPSRPSLLATRVHEAQHALRVLTQVAGGASEAPHQFPMVHFGSATSAVIEKPAVEPEPTATIESDDLAQPRNFQNFIQNIDDFTNIFNQDSGVIDSGTAKISRLAASIENYNDNGELLSVDHFQSG</sequence>
<dbReference type="Proteomes" id="UP001190700">
    <property type="component" value="Unassembled WGS sequence"/>
</dbReference>
<feature type="region of interest" description="Disordered" evidence="1">
    <location>
        <begin position="109"/>
        <end position="131"/>
    </location>
</feature>
<reference evidence="2 3" key="1">
    <citation type="journal article" date="2015" name="Genome Biol. Evol.">
        <title>Comparative Genomics of a Bacterivorous Green Alga Reveals Evolutionary Causalities and Consequences of Phago-Mixotrophic Mode of Nutrition.</title>
        <authorList>
            <person name="Burns J.A."/>
            <person name="Paasch A."/>
            <person name="Narechania A."/>
            <person name="Kim E."/>
        </authorList>
    </citation>
    <scope>NUCLEOTIDE SEQUENCE [LARGE SCALE GENOMIC DNA]</scope>
    <source>
        <strain evidence="2 3">PLY_AMNH</strain>
    </source>
</reference>
<dbReference type="AlphaFoldDB" id="A0AAE0FL36"/>
<dbReference type="EMBL" id="LGRX02016746">
    <property type="protein sequence ID" value="KAK3261674.1"/>
    <property type="molecule type" value="Genomic_DNA"/>
</dbReference>
<keyword evidence="3" id="KW-1185">Reference proteome</keyword>
<gene>
    <name evidence="2" type="ORF">CYMTET_29429</name>
</gene>
<comment type="caution">
    <text evidence="2">The sequence shown here is derived from an EMBL/GenBank/DDBJ whole genome shotgun (WGS) entry which is preliminary data.</text>
</comment>
<feature type="compositionally biased region" description="Basic and acidic residues" evidence="1">
    <location>
        <begin position="1"/>
        <end position="47"/>
    </location>
</feature>
<evidence type="ECO:0000313" key="2">
    <source>
        <dbReference type="EMBL" id="KAK3261674.1"/>
    </source>
</evidence>
<name>A0AAE0FL36_9CHLO</name>